<feature type="non-terminal residue" evidence="1">
    <location>
        <position position="1"/>
    </location>
</feature>
<accession>A0ACA9PSH5</accession>
<evidence type="ECO:0000313" key="1">
    <source>
        <dbReference type="EMBL" id="CAG8720443.1"/>
    </source>
</evidence>
<sequence length="145" mass="17047">SVVENNNQKTYSEELCTNDLKNYFEENREVLFDYPQEFDLSLQLGYNLFGNQFPFTNFGYETENFENPYNDPYALITNKEEDPNELIPYEKKFKEKLVDESELMDMLTTESKENLLNSEQSSGKLANLDFKLFMSIITKNRAGQL</sequence>
<protein>
    <submittedName>
        <fullName evidence="1">10265_t:CDS:1</fullName>
    </submittedName>
</protein>
<comment type="caution">
    <text evidence="1">The sequence shown here is derived from an EMBL/GenBank/DDBJ whole genome shotgun (WGS) entry which is preliminary data.</text>
</comment>
<reference evidence="1" key="1">
    <citation type="submission" date="2021-06" db="EMBL/GenBank/DDBJ databases">
        <authorList>
            <person name="Kallberg Y."/>
            <person name="Tangrot J."/>
            <person name="Rosling A."/>
        </authorList>
    </citation>
    <scope>NUCLEOTIDE SEQUENCE</scope>
    <source>
        <strain evidence="1">28 12/20/2015</strain>
    </source>
</reference>
<gene>
    <name evidence="1" type="ORF">SPELUC_LOCUS12398</name>
</gene>
<dbReference type="Proteomes" id="UP000789366">
    <property type="component" value="Unassembled WGS sequence"/>
</dbReference>
<keyword evidence="2" id="KW-1185">Reference proteome</keyword>
<proteinExistence type="predicted"/>
<dbReference type="EMBL" id="CAJVPW010029183">
    <property type="protein sequence ID" value="CAG8720443.1"/>
    <property type="molecule type" value="Genomic_DNA"/>
</dbReference>
<organism evidence="1 2">
    <name type="scientific">Cetraspora pellucida</name>
    <dbReference type="NCBI Taxonomy" id="1433469"/>
    <lineage>
        <taxon>Eukaryota</taxon>
        <taxon>Fungi</taxon>
        <taxon>Fungi incertae sedis</taxon>
        <taxon>Mucoromycota</taxon>
        <taxon>Glomeromycotina</taxon>
        <taxon>Glomeromycetes</taxon>
        <taxon>Diversisporales</taxon>
        <taxon>Gigasporaceae</taxon>
        <taxon>Cetraspora</taxon>
    </lineage>
</organism>
<evidence type="ECO:0000313" key="2">
    <source>
        <dbReference type="Proteomes" id="UP000789366"/>
    </source>
</evidence>
<name>A0ACA9PSH5_9GLOM</name>